<proteinExistence type="inferred from homology"/>
<protein>
    <recommendedName>
        <fullName evidence="1">UPF0225 protein JOF47_004270</fullName>
    </recommendedName>
</protein>
<feature type="domain" description="YchJ-like middle NTF2-like" evidence="2">
    <location>
        <begin position="37"/>
        <end position="131"/>
    </location>
</feature>
<name>A0ABS4XJS0_9MICC</name>
<comment type="similarity">
    <text evidence="1">Belongs to the UPF0225 family.</text>
</comment>
<dbReference type="EMBL" id="JAGIOF010000004">
    <property type="protein sequence ID" value="MBP2388697.1"/>
    <property type="molecule type" value="Genomic_DNA"/>
</dbReference>
<evidence type="ECO:0000256" key="1">
    <source>
        <dbReference type="HAMAP-Rule" id="MF_00612"/>
    </source>
</evidence>
<dbReference type="SUPFAM" id="SSF54427">
    <property type="entry name" value="NTF2-like"/>
    <property type="match status" value="1"/>
</dbReference>
<dbReference type="RefSeq" id="WP_210002489.1">
    <property type="nucleotide sequence ID" value="NZ_BAAAJY010000004.1"/>
</dbReference>
<gene>
    <name evidence="3" type="ORF">JOF47_004270</name>
</gene>
<reference evidence="3 4" key="1">
    <citation type="submission" date="2021-03" db="EMBL/GenBank/DDBJ databases">
        <title>Sequencing the genomes of 1000 actinobacteria strains.</title>
        <authorList>
            <person name="Klenk H.-P."/>
        </authorList>
    </citation>
    <scope>NUCLEOTIDE SEQUENCE [LARGE SCALE GENOMIC DNA]</scope>
    <source>
        <strain evidence="3 4">DSM 15797</strain>
    </source>
</reference>
<organism evidence="3 4">
    <name type="scientific">Paeniglutamicibacter kerguelensis</name>
    <dbReference type="NCBI Taxonomy" id="254788"/>
    <lineage>
        <taxon>Bacteria</taxon>
        <taxon>Bacillati</taxon>
        <taxon>Actinomycetota</taxon>
        <taxon>Actinomycetes</taxon>
        <taxon>Micrococcales</taxon>
        <taxon>Micrococcaceae</taxon>
        <taxon>Paeniglutamicibacter</taxon>
    </lineage>
</organism>
<dbReference type="InterPro" id="IPR023006">
    <property type="entry name" value="YchJ-like"/>
</dbReference>
<dbReference type="Pfam" id="PF17775">
    <property type="entry name" value="YchJ_M-like"/>
    <property type="match status" value="1"/>
</dbReference>
<comment type="caution">
    <text evidence="3">The sequence shown here is derived from an EMBL/GenBank/DDBJ whole genome shotgun (WGS) entry which is preliminary data.</text>
</comment>
<sequence>MDKDERCPCNTGEIYGSCCGRFHTGYSDPQAPAWPATAVELMRSRYSAFALMLPGYLLATWHPSTRPTELDLDETIVWKNLEIVRTEAGGPFDQTGIVEFVARYGLLGQREYQHEVSEFVREDGRWYYLDAVE</sequence>
<dbReference type="Gene3D" id="3.10.450.50">
    <property type="match status" value="1"/>
</dbReference>
<evidence type="ECO:0000259" key="2">
    <source>
        <dbReference type="Pfam" id="PF17775"/>
    </source>
</evidence>
<evidence type="ECO:0000313" key="3">
    <source>
        <dbReference type="EMBL" id="MBP2388697.1"/>
    </source>
</evidence>
<keyword evidence="4" id="KW-1185">Reference proteome</keyword>
<dbReference type="Proteomes" id="UP001296993">
    <property type="component" value="Unassembled WGS sequence"/>
</dbReference>
<dbReference type="InterPro" id="IPR032710">
    <property type="entry name" value="NTF2-like_dom_sf"/>
</dbReference>
<dbReference type="InterPro" id="IPR048469">
    <property type="entry name" value="YchJ-like_M"/>
</dbReference>
<evidence type="ECO:0000313" key="4">
    <source>
        <dbReference type="Proteomes" id="UP001296993"/>
    </source>
</evidence>
<accession>A0ABS4XJS0</accession>
<dbReference type="HAMAP" id="MF_00612">
    <property type="entry name" value="UPF0225"/>
    <property type="match status" value="1"/>
</dbReference>